<proteinExistence type="predicted"/>
<evidence type="ECO:0000313" key="3">
    <source>
        <dbReference type="Proteomes" id="UP000314294"/>
    </source>
</evidence>
<evidence type="ECO:0000256" key="1">
    <source>
        <dbReference type="SAM" id="MobiDB-lite"/>
    </source>
</evidence>
<comment type="caution">
    <text evidence="2">The sequence shown here is derived from an EMBL/GenBank/DDBJ whole genome shotgun (WGS) entry which is preliminary data.</text>
</comment>
<gene>
    <name evidence="2" type="ORF">EYF80_030451</name>
</gene>
<dbReference type="AlphaFoldDB" id="A0A4Z2H0J0"/>
<accession>A0A4Z2H0J0</accession>
<evidence type="ECO:0000313" key="2">
    <source>
        <dbReference type="EMBL" id="TNN59348.1"/>
    </source>
</evidence>
<dbReference type="EMBL" id="SRLO01000358">
    <property type="protein sequence ID" value="TNN59348.1"/>
    <property type="molecule type" value="Genomic_DNA"/>
</dbReference>
<sequence length="95" mass="11060">MAKQPALKQEKSRQRVDINPKAPFKATVHQITMKDSVGVISSLETALQHRATGKERRVRLQLRLYWFLQPQAKWWVQGRQLIKMSDKCRSSNLTS</sequence>
<organism evidence="2 3">
    <name type="scientific">Liparis tanakae</name>
    <name type="common">Tanaka's snailfish</name>
    <dbReference type="NCBI Taxonomy" id="230148"/>
    <lineage>
        <taxon>Eukaryota</taxon>
        <taxon>Metazoa</taxon>
        <taxon>Chordata</taxon>
        <taxon>Craniata</taxon>
        <taxon>Vertebrata</taxon>
        <taxon>Euteleostomi</taxon>
        <taxon>Actinopterygii</taxon>
        <taxon>Neopterygii</taxon>
        <taxon>Teleostei</taxon>
        <taxon>Neoteleostei</taxon>
        <taxon>Acanthomorphata</taxon>
        <taxon>Eupercaria</taxon>
        <taxon>Perciformes</taxon>
        <taxon>Cottioidei</taxon>
        <taxon>Cottales</taxon>
        <taxon>Liparidae</taxon>
        <taxon>Liparis</taxon>
    </lineage>
</organism>
<feature type="region of interest" description="Disordered" evidence="1">
    <location>
        <begin position="1"/>
        <end position="21"/>
    </location>
</feature>
<feature type="compositionally biased region" description="Basic and acidic residues" evidence="1">
    <location>
        <begin position="8"/>
        <end position="18"/>
    </location>
</feature>
<name>A0A4Z2H0J0_9TELE</name>
<reference evidence="2 3" key="1">
    <citation type="submission" date="2019-03" db="EMBL/GenBank/DDBJ databases">
        <title>First draft genome of Liparis tanakae, snailfish: a comprehensive survey of snailfish specific genes.</title>
        <authorList>
            <person name="Kim W."/>
            <person name="Song I."/>
            <person name="Jeong J.-H."/>
            <person name="Kim D."/>
            <person name="Kim S."/>
            <person name="Ryu S."/>
            <person name="Song J.Y."/>
            <person name="Lee S.K."/>
        </authorList>
    </citation>
    <scope>NUCLEOTIDE SEQUENCE [LARGE SCALE GENOMIC DNA]</scope>
    <source>
        <tissue evidence="2">Muscle</tissue>
    </source>
</reference>
<keyword evidence="3" id="KW-1185">Reference proteome</keyword>
<protein>
    <submittedName>
        <fullName evidence="2">Uncharacterized protein</fullName>
    </submittedName>
</protein>
<dbReference type="Proteomes" id="UP000314294">
    <property type="component" value="Unassembled WGS sequence"/>
</dbReference>